<dbReference type="Proteomes" id="UP000696931">
    <property type="component" value="Unassembled WGS sequence"/>
</dbReference>
<reference evidence="2" key="1">
    <citation type="submission" date="2020-07" db="EMBL/GenBank/DDBJ databases">
        <title>Huge and variable diversity of episymbiotic CPR bacteria and DPANN archaea in groundwater ecosystems.</title>
        <authorList>
            <person name="He C.Y."/>
            <person name="Keren R."/>
            <person name="Whittaker M."/>
            <person name="Farag I.F."/>
            <person name="Doudna J."/>
            <person name="Cate J.H.D."/>
            <person name="Banfield J.F."/>
        </authorList>
    </citation>
    <scope>NUCLEOTIDE SEQUENCE</scope>
    <source>
        <strain evidence="2">NC_groundwater_1813_Pr3_B-0.1um_71_17</strain>
    </source>
</reference>
<dbReference type="InterPro" id="IPR052024">
    <property type="entry name" value="Methanogen_methyltrans"/>
</dbReference>
<dbReference type="AlphaFoldDB" id="A0A933W308"/>
<name>A0A933W308_UNCEI</name>
<dbReference type="GO" id="GO:0006779">
    <property type="term" value="P:porphyrin-containing compound biosynthetic process"/>
    <property type="evidence" value="ECO:0007669"/>
    <property type="project" value="InterPro"/>
</dbReference>
<dbReference type="GO" id="GO:0004853">
    <property type="term" value="F:uroporphyrinogen decarboxylase activity"/>
    <property type="evidence" value="ECO:0007669"/>
    <property type="project" value="InterPro"/>
</dbReference>
<protein>
    <recommendedName>
        <fullName evidence="1">Uroporphyrinogen decarboxylase (URO-D) domain-containing protein</fullName>
    </recommendedName>
</protein>
<dbReference type="InterPro" id="IPR038071">
    <property type="entry name" value="UROD/MetE-like_sf"/>
</dbReference>
<feature type="domain" description="Uroporphyrinogen decarboxylase (URO-D)" evidence="1">
    <location>
        <begin position="2"/>
        <end position="324"/>
    </location>
</feature>
<dbReference type="SUPFAM" id="SSF51726">
    <property type="entry name" value="UROD/MetE-like"/>
    <property type="match status" value="1"/>
</dbReference>
<proteinExistence type="predicted"/>
<accession>A0A933W308</accession>
<dbReference type="PANTHER" id="PTHR47099">
    <property type="entry name" value="METHYLCOBAMIDE:COM METHYLTRANSFERASE MTBA"/>
    <property type="match status" value="1"/>
</dbReference>
<dbReference type="PANTHER" id="PTHR47099:SF1">
    <property type="entry name" value="METHYLCOBAMIDE:COM METHYLTRANSFERASE MTBA"/>
    <property type="match status" value="1"/>
</dbReference>
<organism evidence="2 3">
    <name type="scientific">Eiseniibacteriota bacterium</name>
    <dbReference type="NCBI Taxonomy" id="2212470"/>
    <lineage>
        <taxon>Bacteria</taxon>
        <taxon>Candidatus Eiseniibacteriota</taxon>
    </lineage>
</organism>
<comment type="caution">
    <text evidence="2">The sequence shown here is derived from an EMBL/GenBank/DDBJ whole genome shotgun (WGS) entry which is preliminary data.</text>
</comment>
<gene>
    <name evidence="2" type="ORF">HZA61_08050</name>
</gene>
<evidence type="ECO:0000313" key="3">
    <source>
        <dbReference type="Proteomes" id="UP000696931"/>
    </source>
</evidence>
<dbReference type="InterPro" id="IPR000257">
    <property type="entry name" value="Uroporphyrinogen_deCOase"/>
</dbReference>
<dbReference type="Gene3D" id="3.20.20.210">
    <property type="match status" value="1"/>
</dbReference>
<dbReference type="Pfam" id="PF01208">
    <property type="entry name" value="URO-D"/>
    <property type="match status" value="1"/>
</dbReference>
<dbReference type="EMBL" id="JACRIW010000052">
    <property type="protein sequence ID" value="MBI5169423.1"/>
    <property type="molecule type" value="Genomic_DNA"/>
</dbReference>
<evidence type="ECO:0000313" key="2">
    <source>
        <dbReference type="EMBL" id="MBI5169423.1"/>
    </source>
</evidence>
<sequence length="338" mass="37399">MTSRERMLAALRGESVDRPPVSFWGHVYHRESSAEDLVAHTMERWRRFEWDWVKLNPRKHCFVEDWGVRYRYSGVPDAKPTLEYFPVANSSDWDRIAEIPHDEGVLGEQIASVRQLRAQLPADVPILATVFTPLAILGELTEPPTLLRDHLTSAPAAIERALEKVTRVYEKFAAALMAAGADGLYLATVDWGSRRFVTSESLKRWSRPYDLRVLAAAGASPFHTLHVCKGDCLLFDFADYPVGAFSWDATAPGNPSLAEGLERLGGAVMGGISHEGAILDASPDGVRLQYRRALEQTGGRRWLVAPGCSMPPATPEGNLAAIREDVLHTVASEGRMAR</sequence>
<evidence type="ECO:0000259" key="1">
    <source>
        <dbReference type="Pfam" id="PF01208"/>
    </source>
</evidence>